<evidence type="ECO:0000313" key="4">
    <source>
        <dbReference type="Proteomes" id="UP001591681"/>
    </source>
</evidence>
<keyword evidence="1" id="KW-0238">DNA-binding</keyword>
<evidence type="ECO:0000256" key="1">
    <source>
        <dbReference type="ARBA" id="ARBA00023125"/>
    </source>
</evidence>
<dbReference type="GO" id="GO:0006310">
    <property type="term" value="P:DNA recombination"/>
    <property type="evidence" value="ECO:0007669"/>
    <property type="project" value="UniProtKB-KW"/>
</dbReference>
<gene>
    <name evidence="3" type="ORF">ACEWY4_016825</name>
</gene>
<dbReference type="Gene3D" id="1.10.443.10">
    <property type="entry name" value="Intergrase catalytic core"/>
    <property type="match status" value="1"/>
</dbReference>
<dbReference type="InterPro" id="IPR010998">
    <property type="entry name" value="Integrase_recombinase_N"/>
</dbReference>
<dbReference type="GO" id="GO:0003677">
    <property type="term" value="F:DNA binding"/>
    <property type="evidence" value="ECO:0007669"/>
    <property type="project" value="UniProtKB-KW"/>
</dbReference>
<organism evidence="3 4">
    <name type="scientific">Coilia grayii</name>
    <name type="common">Gray's grenadier anchovy</name>
    <dbReference type="NCBI Taxonomy" id="363190"/>
    <lineage>
        <taxon>Eukaryota</taxon>
        <taxon>Metazoa</taxon>
        <taxon>Chordata</taxon>
        <taxon>Craniata</taxon>
        <taxon>Vertebrata</taxon>
        <taxon>Euteleostomi</taxon>
        <taxon>Actinopterygii</taxon>
        <taxon>Neopterygii</taxon>
        <taxon>Teleostei</taxon>
        <taxon>Clupei</taxon>
        <taxon>Clupeiformes</taxon>
        <taxon>Clupeoidei</taxon>
        <taxon>Engraulidae</taxon>
        <taxon>Coilinae</taxon>
        <taxon>Coilia</taxon>
    </lineage>
</organism>
<dbReference type="EMBL" id="JBHFQA010000014">
    <property type="protein sequence ID" value="KAL2087997.1"/>
    <property type="molecule type" value="Genomic_DNA"/>
</dbReference>
<dbReference type="Proteomes" id="UP001591681">
    <property type="component" value="Unassembled WGS sequence"/>
</dbReference>
<sequence>MARESVVPAATAAGGRRPLVPASEAGSSVAAGGPDLAPGSGQAAALGLAAEGPDPLLDLCEPAVADTIASSRAASTTALYANRWKLFSAWCLTQGWRCPLPTVLLFLQSLFDMGLTPSTIKVYAAAITAQHARVDGRTVGSHPLMARFLKGALHLRPPRRSRVPTWDLPLVLQALCDAPFEPLLTVDVSWLSMKTAFLLAITSAERVGELHALSVSGDCLRWHPGDSGVTLWPNPSFLPKTLSSAFVNQPLSLAAFEAGQGEGSDLLCPVRALWMYVCRMEGLSLTDALFLCHTGPRRGLALSKQRLPKWVVEAILHAYRHSGSTVPRCVRAHSTRSVAASWASLRGVPLSDICSAASWASTCTFTRFYRINVVPHNPVPTAVVPGPSQQH</sequence>
<dbReference type="PANTHER" id="PTHR35617:SF3">
    <property type="entry name" value="CORE-BINDING (CB) DOMAIN-CONTAINING PROTEIN"/>
    <property type="match status" value="1"/>
</dbReference>
<evidence type="ECO:0000313" key="3">
    <source>
        <dbReference type="EMBL" id="KAL2087997.1"/>
    </source>
</evidence>
<keyword evidence="2" id="KW-0233">DNA recombination</keyword>
<dbReference type="AlphaFoldDB" id="A0ABD1JLJ6"/>
<comment type="caution">
    <text evidence="3">The sequence shown here is derived from an EMBL/GenBank/DDBJ whole genome shotgun (WGS) entry which is preliminary data.</text>
</comment>
<dbReference type="Gene3D" id="1.10.150.130">
    <property type="match status" value="1"/>
</dbReference>
<evidence type="ECO:0008006" key="5">
    <source>
        <dbReference type="Google" id="ProtNLM"/>
    </source>
</evidence>
<dbReference type="SUPFAM" id="SSF47823">
    <property type="entry name" value="lambda integrase-like, N-terminal domain"/>
    <property type="match status" value="1"/>
</dbReference>
<protein>
    <recommendedName>
        <fullName evidence="5">Tyr recombinase domain-containing protein</fullName>
    </recommendedName>
</protein>
<evidence type="ECO:0000256" key="2">
    <source>
        <dbReference type="ARBA" id="ARBA00023172"/>
    </source>
</evidence>
<dbReference type="InterPro" id="IPR013762">
    <property type="entry name" value="Integrase-like_cat_sf"/>
</dbReference>
<reference evidence="3 4" key="1">
    <citation type="submission" date="2024-09" db="EMBL/GenBank/DDBJ databases">
        <title>A chromosome-level genome assembly of Gray's grenadier anchovy, Coilia grayii.</title>
        <authorList>
            <person name="Fu Z."/>
        </authorList>
    </citation>
    <scope>NUCLEOTIDE SEQUENCE [LARGE SCALE GENOMIC DNA]</scope>
    <source>
        <strain evidence="3">G4</strain>
        <tissue evidence="3">Muscle</tissue>
    </source>
</reference>
<name>A0ABD1JLJ6_9TELE</name>
<dbReference type="PANTHER" id="PTHR35617">
    <property type="entry name" value="PHAGE_INTEGRASE DOMAIN-CONTAINING PROTEIN"/>
    <property type="match status" value="1"/>
</dbReference>
<dbReference type="SUPFAM" id="SSF56349">
    <property type="entry name" value="DNA breaking-rejoining enzymes"/>
    <property type="match status" value="1"/>
</dbReference>
<keyword evidence="4" id="KW-1185">Reference proteome</keyword>
<accession>A0ABD1JLJ6</accession>
<dbReference type="InterPro" id="IPR011010">
    <property type="entry name" value="DNA_brk_join_enz"/>
</dbReference>
<proteinExistence type="predicted"/>